<evidence type="ECO:0000313" key="4">
    <source>
        <dbReference type="Proteomes" id="UP000297527"/>
    </source>
</evidence>
<dbReference type="EMBL" id="PQXN01000029">
    <property type="protein sequence ID" value="TGO61170.1"/>
    <property type="molecule type" value="Genomic_DNA"/>
</dbReference>
<dbReference type="GO" id="GO:0046556">
    <property type="term" value="F:alpha-L-arabinofuranosidase activity"/>
    <property type="evidence" value="ECO:0007669"/>
    <property type="project" value="InterPro"/>
</dbReference>
<keyword evidence="1" id="KW-0325">Glycoprotein</keyword>
<protein>
    <recommendedName>
        <fullName evidence="2">Alpha-L-arabinofuranosidase C-terminal domain-containing protein</fullName>
    </recommendedName>
</protein>
<accession>A0A4Z1IPI5</accession>
<dbReference type="AlphaFoldDB" id="A0A4Z1IPI5"/>
<dbReference type="Pfam" id="PF06964">
    <property type="entry name" value="Alpha-L-AF_C"/>
    <property type="match status" value="1"/>
</dbReference>
<dbReference type="SMART" id="SM00813">
    <property type="entry name" value="Alpha-L-AF_C"/>
    <property type="match status" value="1"/>
</dbReference>
<dbReference type="Proteomes" id="UP000297527">
    <property type="component" value="Unassembled WGS sequence"/>
</dbReference>
<dbReference type="OrthoDB" id="406864at2759"/>
<dbReference type="GO" id="GO:0046373">
    <property type="term" value="P:L-arabinose metabolic process"/>
    <property type="evidence" value="ECO:0007669"/>
    <property type="project" value="InterPro"/>
</dbReference>
<dbReference type="PANTHER" id="PTHR31776:SF0">
    <property type="entry name" value="ALPHA-L-ARABINOFURANOSIDASE 1"/>
    <property type="match status" value="1"/>
</dbReference>
<evidence type="ECO:0000313" key="3">
    <source>
        <dbReference type="EMBL" id="TGO61170.1"/>
    </source>
</evidence>
<evidence type="ECO:0000256" key="1">
    <source>
        <dbReference type="ARBA" id="ARBA00023180"/>
    </source>
</evidence>
<comment type="caution">
    <text evidence="3">The sequence shown here is derived from an EMBL/GenBank/DDBJ whole genome shotgun (WGS) entry which is preliminary data.</text>
</comment>
<evidence type="ECO:0000259" key="2">
    <source>
        <dbReference type="SMART" id="SM00813"/>
    </source>
</evidence>
<dbReference type="PANTHER" id="PTHR31776">
    <property type="entry name" value="ALPHA-L-ARABINOFURANOSIDASE 1"/>
    <property type="match status" value="1"/>
</dbReference>
<dbReference type="InterPro" id="IPR051563">
    <property type="entry name" value="Glycosyl_Hydrolase_51"/>
</dbReference>
<reference evidence="3 4" key="1">
    <citation type="submission" date="2017-12" db="EMBL/GenBank/DDBJ databases">
        <title>Comparative genomics of Botrytis spp.</title>
        <authorList>
            <person name="Valero-Jimenez C.A."/>
            <person name="Tapia P."/>
            <person name="Veloso J."/>
            <person name="Silva-Moreno E."/>
            <person name="Staats M."/>
            <person name="Valdes J.H."/>
            <person name="Van Kan J.A.L."/>
        </authorList>
    </citation>
    <scope>NUCLEOTIDE SEQUENCE [LARGE SCALE GENOMIC DNA]</scope>
    <source>
        <strain evidence="3 4">MUCL11595</strain>
    </source>
</reference>
<feature type="domain" description="Alpha-L-arabinofuranosidase C-terminal" evidence="2">
    <location>
        <begin position="1"/>
        <end position="157"/>
    </location>
</feature>
<gene>
    <name evidence="3" type="ORF">BCON_0029g00110</name>
</gene>
<keyword evidence="4" id="KW-1185">Reference proteome</keyword>
<name>A0A4Z1IPI5_9HELO</name>
<proteinExistence type="predicted"/>
<organism evidence="3 4">
    <name type="scientific">Botryotinia convoluta</name>
    <dbReference type="NCBI Taxonomy" id="54673"/>
    <lineage>
        <taxon>Eukaryota</taxon>
        <taxon>Fungi</taxon>
        <taxon>Dikarya</taxon>
        <taxon>Ascomycota</taxon>
        <taxon>Pezizomycotina</taxon>
        <taxon>Leotiomycetes</taxon>
        <taxon>Helotiales</taxon>
        <taxon>Sclerotiniaceae</taxon>
        <taxon>Botryotinia</taxon>
    </lineage>
</organism>
<sequence>MIGMERNSDIVKMASYAPLFEHFDMAQWSPDLAGLNADPASLTGSASYYVQQMFSVHRGETILPVTSDVGFGPLYWVANSTTTGVYYVKIANYGTATQNVTVDVPGATGASSSAKLVSFTDPPTASIYPLNVTLQPVTSTVTGSAAGGWTFNVAAYGVAIITITT</sequence>
<dbReference type="InterPro" id="IPR010720">
    <property type="entry name" value="Alpha-L-AF_C"/>
</dbReference>
<dbReference type="Gene3D" id="3.20.20.80">
    <property type="entry name" value="Glycosidases"/>
    <property type="match status" value="1"/>
</dbReference>